<reference evidence="3" key="1">
    <citation type="journal article" date="2021" name="BMC Genomics">
        <title>Chromosome-level genome assembly and manually-curated proteome of model necrotroph Parastagonospora nodorum Sn15 reveals a genome-wide trove of candidate effector homologs, and redundancy of virulence-related functions within an accessory chromosome.</title>
        <authorList>
            <person name="Bertazzoni S."/>
            <person name="Jones D.A.B."/>
            <person name="Phan H.T."/>
            <person name="Tan K.-C."/>
            <person name="Hane J.K."/>
        </authorList>
    </citation>
    <scope>NUCLEOTIDE SEQUENCE [LARGE SCALE GENOMIC DNA]</scope>
    <source>
        <strain evidence="3">SN15 / ATCC MYA-4574 / FGSC 10173)</strain>
    </source>
</reference>
<dbReference type="EMBL" id="CP069039">
    <property type="protein sequence ID" value="QRD04573.1"/>
    <property type="molecule type" value="Genomic_DNA"/>
</dbReference>
<dbReference type="VEuPathDB" id="FungiDB:JI435_105110"/>
<gene>
    <name evidence="2" type="ORF">JI435_105110</name>
</gene>
<dbReference type="RefSeq" id="XP_001800780.1">
    <property type="nucleotide sequence ID" value="XM_001800728.1"/>
</dbReference>
<proteinExistence type="predicted"/>
<dbReference type="Proteomes" id="UP000663193">
    <property type="component" value="Chromosome 17"/>
</dbReference>
<name>A0A7U2FG57_PHANO</name>
<evidence type="ECO:0000259" key="1">
    <source>
        <dbReference type="Pfam" id="PF09414"/>
    </source>
</evidence>
<keyword evidence="3" id="KW-1185">Reference proteome</keyword>
<dbReference type="InterPro" id="IPR021122">
    <property type="entry name" value="RNA_ligase_dom_REL/Rnl2"/>
</dbReference>
<evidence type="ECO:0000313" key="3">
    <source>
        <dbReference type="Proteomes" id="UP000663193"/>
    </source>
</evidence>
<evidence type="ECO:0000313" key="2">
    <source>
        <dbReference type="EMBL" id="QRD04573.1"/>
    </source>
</evidence>
<dbReference type="AlphaFoldDB" id="A0A7U2FG57"/>
<dbReference type="OrthoDB" id="10005335at2759"/>
<protein>
    <recommendedName>
        <fullName evidence="1">RNA ligase domain-containing protein</fullName>
    </recommendedName>
</protein>
<dbReference type="KEGG" id="pno:SNOG_10511"/>
<dbReference type="Gene3D" id="3.30.470.30">
    <property type="entry name" value="DNA ligase/mRNA capping enzyme"/>
    <property type="match status" value="1"/>
</dbReference>
<sequence length="386" mass="43044">MLPSHSRTHAIRSPVPNLHHIKPEAIIISRSVSPQPTMATPTGSTLYPKITTHVSEIVKTLRELNRDFRNPENEPILDPIPIIGTVKLHGTHADILVYDDGRIIFQSKNVVGIHTAKDNAGFATTMSQRTKAILRLRDLIILRFLELNPDAAVESAHPVLIAGEWIGQSVQKGVAISGLSKRFVIISVNINGQWQQDSDYGGIALPNHDIYNISRAGVFHRTLYPEDPQRTTDELEPLAEKVAAQCPFAATFNLEGEGEGIVWKPLSTPHNGNPALWFKTKGGRFKPTFATAPRQSAENIEQSREAAAAVAQMWTSEQRLEQGIDYLREHGIQRTIKGLNAFLKWVQNDIVVEEKAYVDEYGIDKATLRIEVAKIAKPWYLERLNG</sequence>
<organism evidence="2 3">
    <name type="scientific">Phaeosphaeria nodorum (strain SN15 / ATCC MYA-4574 / FGSC 10173)</name>
    <name type="common">Glume blotch fungus</name>
    <name type="synonym">Parastagonospora nodorum</name>
    <dbReference type="NCBI Taxonomy" id="321614"/>
    <lineage>
        <taxon>Eukaryota</taxon>
        <taxon>Fungi</taxon>
        <taxon>Dikarya</taxon>
        <taxon>Ascomycota</taxon>
        <taxon>Pezizomycotina</taxon>
        <taxon>Dothideomycetes</taxon>
        <taxon>Pleosporomycetidae</taxon>
        <taxon>Pleosporales</taxon>
        <taxon>Pleosporineae</taxon>
        <taxon>Phaeosphaeriaceae</taxon>
        <taxon>Parastagonospora</taxon>
    </lineage>
</organism>
<dbReference type="SUPFAM" id="SSF56091">
    <property type="entry name" value="DNA ligase/mRNA capping enzyme, catalytic domain"/>
    <property type="match status" value="1"/>
</dbReference>
<dbReference type="Pfam" id="PF09414">
    <property type="entry name" value="RNA_ligase"/>
    <property type="match status" value="1"/>
</dbReference>
<accession>A0A7U2FG57</accession>
<feature type="domain" description="RNA ligase" evidence="1">
    <location>
        <begin position="81"/>
        <end position="279"/>
    </location>
</feature>